<reference evidence="3 4" key="1">
    <citation type="submission" date="2018-11" db="EMBL/GenBank/DDBJ databases">
        <authorList>
            <person name="Zhou Z."/>
            <person name="Wang G."/>
        </authorList>
    </citation>
    <scope>NUCLEOTIDE SEQUENCE [LARGE SCALE GENOMIC DNA]</scope>
    <source>
        <strain evidence="3 4">KCTC42998</strain>
    </source>
</reference>
<dbReference type="PROSITE" id="PS51257">
    <property type="entry name" value="PROKAR_LIPOPROTEIN"/>
    <property type="match status" value="1"/>
</dbReference>
<evidence type="ECO:0000313" key="3">
    <source>
        <dbReference type="EMBL" id="RRB18097.1"/>
    </source>
</evidence>
<gene>
    <name evidence="3" type="ORF">EHT87_07440</name>
</gene>
<dbReference type="GO" id="GO:0016705">
    <property type="term" value="F:oxidoreductase activity, acting on paired donors, with incorporation or reduction of molecular oxygen"/>
    <property type="evidence" value="ECO:0007669"/>
    <property type="project" value="InterPro"/>
</dbReference>
<organism evidence="3 4">
    <name type="scientific">Larkinella knui</name>
    <dbReference type="NCBI Taxonomy" id="2025310"/>
    <lineage>
        <taxon>Bacteria</taxon>
        <taxon>Pseudomonadati</taxon>
        <taxon>Bacteroidota</taxon>
        <taxon>Cytophagia</taxon>
        <taxon>Cytophagales</taxon>
        <taxon>Spirosomataceae</taxon>
        <taxon>Larkinella</taxon>
    </lineage>
</organism>
<dbReference type="RefSeq" id="WP_124905351.1">
    <property type="nucleotide sequence ID" value="NZ_RQJP01000001.1"/>
</dbReference>
<dbReference type="InterPro" id="IPR050564">
    <property type="entry name" value="F420-G6PD/mer"/>
</dbReference>
<dbReference type="NCBIfam" id="TIGR03557">
    <property type="entry name" value="F420_G6P_family"/>
    <property type="match status" value="1"/>
</dbReference>
<accession>A0A3P1CXE4</accession>
<name>A0A3P1CXE4_9BACT</name>
<dbReference type="Proteomes" id="UP000274271">
    <property type="component" value="Unassembled WGS sequence"/>
</dbReference>
<evidence type="ECO:0000259" key="2">
    <source>
        <dbReference type="Pfam" id="PF00296"/>
    </source>
</evidence>
<evidence type="ECO:0000313" key="4">
    <source>
        <dbReference type="Proteomes" id="UP000274271"/>
    </source>
</evidence>
<dbReference type="InterPro" id="IPR023907">
    <property type="entry name" value="Non-F420_Flavin_OxRdtase"/>
</dbReference>
<dbReference type="AlphaFoldDB" id="A0A3P1CXE4"/>
<dbReference type="Pfam" id="PF00296">
    <property type="entry name" value="Bac_luciferase"/>
    <property type="match status" value="1"/>
</dbReference>
<dbReference type="InterPro" id="IPR036661">
    <property type="entry name" value="Luciferase-like_sf"/>
</dbReference>
<dbReference type="CDD" id="cd01097">
    <property type="entry name" value="Tetrahydromethanopterin_reductase"/>
    <property type="match status" value="1"/>
</dbReference>
<dbReference type="InterPro" id="IPR011251">
    <property type="entry name" value="Luciferase-like_dom"/>
</dbReference>
<dbReference type="InterPro" id="IPR019945">
    <property type="entry name" value="F420_G6P_DH-rel"/>
</dbReference>
<dbReference type="EMBL" id="RQJP01000001">
    <property type="protein sequence ID" value="RRB18097.1"/>
    <property type="molecule type" value="Genomic_DNA"/>
</dbReference>
<dbReference type="PANTHER" id="PTHR43244">
    <property type="match status" value="1"/>
</dbReference>
<dbReference type="SUPFAM" id="SSF51679">
    <property type="entry name" value="Bacterial luciferase-like"/>
    <property type="match status" value="1"/>
</dbReference>
<keyword evidence="4" id="KW-1185">Reference proteome</keyword>
<feature type="domain" description="Luciferase-like" evidence="2">
    <location>
        <begin position="7"/>
        <end position="292"/>
    </location>
</feature>
<evidence type="ECO:0000256" key="1">
    <source>
        <dbReference type="ARBA" id="ARBA00023002"/>
    </source>
</evidence>
<dbReference type="Gene3D" id="3.20.20.30">
    <property type="entry name" value="Luciferase-like domain"/>
    <property type="match status" value="1"/>
</dbReference>
<sequence>MLRIGYHASHEQFKPSTLLSYVQLAQQAGFTAVSCSDHFHPWSPNQGESGFAWSWLGAALQATTLSFGVVNAPGQRYHPAIIAQAAATLAEMFPERFWMAVGTGQALNEHITGERWPAKADRNARLKECVEVIRALWNGETVSHKGLVTVEEATLYTRPVVKPLIFGAAVTSKTAEWVGSWADGLLTISQPREQLREVVDAFRNGGGAGKPMHLKVQLSYAASEETARQGAYDQWRANIYPNAMLTELRTPEQFDMAGSLVNLKEVDKMVRISSDVHQHIDWLQDDIELGFDQLFLHNVNREQERYIDDFGEKVLPSLFKVPS</sequence>
<keyword evidence="1" id="KW-0560">Oxidoreductase</keyword>
<dbReference type="PANTHER" id="PTHR43244:SF1">
    <property type="entry name" value="5,10-METHYLENETETRAHYDROMETHANOPTERIN REDUCTASE"/>
    <property type="match status" value="1"/>
</dbReference>
<proteinExistence type="predicted"/>
<protein>
    <submittedName>
        <fullName evidence="3">LLM class flavin-dependent oxidoreductase</fullName>
    </submittedName>
</protein>
<comment type="caution">
    <text evidence="3">The sequence shown here is derived from an EMBL/GenBank/DDBJ whole genome shotgun (WGS) entry which is preliminary data.</text>
</comment>
<dbReference type="OrthoDB" id="180193at2"/>
<dbReference type="NCBIfam" id="TIGR03885">
    <property type="entry name" value="flavin_revert"/>
    <property type="match status" value="1"/>
</dbReference>